<accession>A0A410VBC9</accession>
<dbReference type="InterPro" id="IPR007049">
    <property type="entry name" value="Carb-sel_porin_OprB"/>
</dbReference>
<dbReference type="SUPFAM" id="SSF56925">
    <property type="entry name" value="OMPA-like"/>
    <property type="match status" value="1"/>
</dbReference>
<dbReference type="InterPro" id="IPR038673">
    <property type="entry name" value="OprB_sf"/>
</dbReference>
<feature type="domain" description="Outer membrane protein beta-barrel" evidence="8">
    <location>
        <begin position="23"/>
        <end position="251"/>
    </location>
</feature>
<reference evidence="10 11" key="2">
    <citation type="submission" date="2018-06" db="EMBL/GenBank/DDBJ databases">
        <title>Comparative genomics of rhizobia nodulating Arachis hypogaea in China.</title>
        <authorList>
            <person name="Li Y."/>
        </authorList>
    </citation>
    <scope>NUCLEOTIDE SEQUENCE [LARGE SCALE GENOMIC DNA]</scope>
    <source>
        <strain evidence="10 11">CCBAU 51658</strain>
    </source>
</reference>
<dbReference type="Pfam" id="PF13505">
    <property type="entry name" value="OMP_b-brl"/>
    <property type="match status" value="1"/>
</dbReference>
<dbReference type="PANTHER" id="PTHR34001:SF3">
    <property type="entry name" value="BLL7405 PROTEIN"/>
    <property type="match status" value="1"/>
</dbReference>
<evidence type="ECO:0000256" key="6">
    <source>
        <dbReference type="ARBA" id="ARBA00038306"/>
    </source>
</evidence>
<dbReference type="Gene3D" id="2.40.160.180">
    <property type="entry name" value="Carbohydrate-selective porin OprB"/>
    <property type="match status" value="1"/>
</dbReference>
<organism evidence="9 12">
    <name type="scientific">Bradyrhizobium guangdongense</name>
    <dbReference type="NCBI Taxonomy" id="1325090"/>
    <lineage>
        <taxon>Bacteria</taxon>
        <taxon>Pseudomonadati</taxon>
        <taxon>Pseudomonadota</taxon>
        <taxon>Alphaproteobacteria</taxon>
        <taxon>Hyphomicrobiales</taxon>
        <taxon>Nitrobacteraceae</taxon>
        <taxon>Bradyrhizobium</taxon>
    </lineage>
</organism>
<evidence type="ECO:0000256" key="5">
    <source>
        <dbReference type="ARBA" id="ARBA00023237"/>
    </source>
</evidence>
<dbReference type="GO" id="GO:0008643">
    <property type="term" value="P:carbohydrate transport"/>
    <property type="evidence" value="ECO:0007669"/>
    <property type="project" value="InterPro"/>
</dbReference>
<protein>
    <submittedName>
        <fullName evidence="9">Porin</fullName>
    </submittedName>
</protein>
<evidence type="ECO:0000313" key="10">
    <source>
        <dbReference type="EMBL" id="QOZ62075.1"/>
    </source>
</evidence>
<dbReference type="GO" id="GO:0015288">
    <property type="term" value="F:porin activity"/>
    <property type="evidence" value="ECO:0007669"/>
    <property type="project" value="InterPro"/>
</dbReference>
<feature type="chain" id="PRO_5041746551" evidence="7">
    <location>
        <begin position="24"/>
        <end position="680"/>
    </location>
</feature>
<comment type="similarity">
    <text evidence="2 7">Belongs to the OprB family.</text>
</comment>
<evidence type="ECO:0000256" key="1">
    <source>
        <dbReference type="ARBA" id="ARBA00004442"/>
    </source>
</evidence>
<evidence type="ECO:0000259" key="8">
    <source>
        <dbReference type="Pfam" id="PF13505"/>
    </source>
</evidence>
<dbReference type="Pfam" id="PF04966">
    <property type="entry name" value="OprB"/>
    <property type="match status" value="1"/>
</dbReference>
<keyword evidence="11" id="KW-1185">Reference proteome</keyword>
<comment type="similarity">
    <text evidence="6">Belongs to the Omp25/RopB family.</text>
</comment>
<dbReference type="Gene3D" id="2.40.160.20">
    <property type="match status" value="1"/>
</dbReference>
<comment type="subcellular location">
    <subcellularLocation>
        <location evidence="1">Cell outer membrane</location>
    </subcellularLocation>
</comment>
<dbReference type="InterPro" id="IPR027385">
    <property type="entry name" value="Beta-barrel_OMP"/>
</dbReference>
<evidence type="ECO:0000313" key="9">
    <source>
        <dbReference type="EMBL" id="GGI21194.1"/>
    </source>
</evidence>
<evidence type="ECO:0000313" key="11">
    <source>
        <dbReference type="Proteomes" id="UP000593880"/>
    </source>
</evidence>
<gene>
    <name evidence="9" type="ORF">GCM10010987_13100</name>
    <name evidence="10" type="ORF">XH86_27560</name>
</gene>
<dbReference type="RefSeq" id="WP_128967663.1">
    <property type="nucleotide sequence ID" value="NZ_BMHC01000002.1"/>
</dbReference>
<evidence type="ECO:0000256" key="7">
    <source>
        <dbReference type="RuleBase" id="RU363072"/>
    </source>
</evidence>
<name>A0A410VBC9_9BRAD</name>
<dbReference type="EMBL" id="BMHC01000002">
    <property type="protein sequence ID" value="GGI21194.1"/>
    <property type="molecule type" value="Genomic_DNA"/>
</dbReference>
<dbReference type="GO" id="GO:0009279">
    <property type="term" value="C:cell outer membrane"/>
    <property type="evidence" value="ECO:0007669"/>
    <property type="project" value="UniProtKB-SubCell"/>
</dbReference>
<evidence type="ECO:0000313" key="12">
    <source>
        <dbReference type="Proteomes" id="UP000625079"/>
    </source>
</evidence>
<dbReference type="InterPro" id="IPR011250">
    <property type="entry name" value="OMP/PagP_B-barrel"/>
</dbReference>
<dbReference type="PANTHER" id="PTHR34001">
    <property type="entry name" value="BLL7405 PROTEIN"/>
    <property type="match status" value="1"/>
</dbReference>
<reference evidence="9" key="1">
    <citation type="journal article" date="2014" name="Int. J. Syst. Evol. Microbiol.">
        <title>Complete genome sequence of Corynebacterium casei LMG S-19264T (=DSM 44701T), isolated from a smear-ripened cheese.</title>
        <authorList>
            <consortium name="US DOE Joint Genome Institute (JGI-PGF)"/>
            <person name="Walter F."/>
            <person name="Albersmeier A."/>
            <person name="Kalinowski J."/>
            <person name="Ruckert C."/>
        </authorList>
    </citation>
    <scope>NUCLEOTIDE SEQUENCE</scope>
    <source>
        <strain evidence="9">CGMCC 1.15034</strain>
    </source>
</reference>
<proteinExistence type="inferred from homology"/>
<dbReference type="OrthoDB" id="5755240at2"/>
<sequence>MKRICLTGAVASLALAAPGAASAAESYPVKAPRPDAAEWTGFYLGGHFGYAGGRSNWSANDGLSTVNGSAGLFSAYDAFKGTGSYLFGVQGGYNLMLPSRFVMGFEADLSAPNTMAGDQTVTSLSGGTASYRDTVLGMGTARGRLGYAFDHWLLYATGGFAWSYDRLERTQLAGTPLVGSAAIGTVDTALTWRLGWVAGIGAELPVAPHWTAKAEFLASEFGDHHKSLAASAEQLNSGLSVQRVQVGLNYQLGPDPAHTDFAIKGIAPAETDNFAVHGQTTIVTQYALPFRAPYAGQNSLSPNQVRETFDADLFVGFRPWDGGEIWINPEIDQGFGLNGTFGVAGFPSAEAYKVGSTYPYARIPRAFLRQTIDLGGDVQKVESGPMQFAGSQTSDRLVLTVGKFSVVDIFDSNKYAHDPRGDFLNWTLVNTGAFDYAADAWAFTYGAAAEWYTGPWTFRAGVFDGPVTPNSTNLDPAFGQFQMVGEVERRYEVMGQPGKIAVTGYLTRARMGNFQDAVDLANLTGAAPDLSLVRTYTSKLGIAGNIEQQIIPGVGLFARAGYTPGRLEAYAFTDADATLAGGASISGKFWSRPNDTLGIAGIRNTISATHQAYFATGGYSALIGDGQLPHPGAEKIMEIYYTLPIAAWTLGFDYQFIDNPAYNRDRGPVSVVATRLHAQF</sequence>
<evidence type="ECO:0000256" key="4">
    <source>
        <dbReference type="ARBA" id="ARBA00023136"/>
    </source>
</evidence>
<keyword evidence="5" id="KW-0998">Cell outer membrane</keyword>
<keyword evidence="3 7" id="KW-0732">Signal</keyword>
<evidence type="ECO:0000256" key="3">
    <source>
        <dbReference type="ARBA" id="ARBA00022729"/>
    </source>
</evidence>
<dbReference type="Proteomes" id="UP000593880">
    <property type="component" value="Chromosome"/>
</dbReference>
<reference evidence="9" key="3">
    <citation type="submission" date="2022-12" db="EMBL/GenBank/DDBJ databases">
        <authorList>
            <person name="Sun Q."/>
            <person name="Zhou Y."/>
        </authorList>
    </citation>
    <scope>NUCLEOTIDE SEQUENCE</scope>
    <source>
        <strain evidence="9">CGMCC 1.15034</strain>
    </source>
</reference>
<dbReference type="Proteomes" id="UP000625079">
    <property type="component" value="Unassembled WGS sequence"/>
</dbReference>
<dbReference type="EMBL" id="CP030057">
    <property type="protein sequence ID" value="QOZ62075.1"/>
    <property type="molecule type" value="Genomic_DNA"/>
</dbReference>
<feature type="signal peptide" evidence="7">
    <location>
        <begin position="1"/>
        <end position="23"/>
    </location>
</feature>
<dbReference type="InterPro" id="IPR051692">
    <property type="entry name" value="OMP-like"/>
</dbReference>
<evidence type="ECO:0000256" key="2">
    <source>
        <dbReference type="ARBA" id="ARBA00008769"/>
    </source>
</evidence>
<dbReference type="AlphaFoldDB" id="A0A410VBC9"/>
<keyword evidence="4" id="KW-0472">Membrane</keyword>